<protein>
    <submittedName>
        <fullName evidence="4">Unsaturated chondroitin disaccharide hydrolase</fullName>
        <ecNumber evidence="4">3.2.1.180</ecNumber>
    </submittedName>
</protein>
<evidence type="ECO:0000256" key="2">
    <source>
        <dbReference type="ARBA" id="ARBA00038358"/>
    </source>
</evidence>
<dbReference type="SUPFAM" id="SSF48208">
    <property type="entry name" value="Six-hairpin glycosidases"/>
    <property type="match status" value="1"/>
</dbReference>
<feature type="chain" id="PRO_5046745439" evidence="3">
    <location>
        <begin position="30"/>
        <end position="425"/>
    </location>
</feature>
<dbReference type="Proteomes" id="UP001244640">
    <property type="component" value="Unassembled WGS sequence"/>
</dbReference>
<organism evidence="4 5">
    <name type="scientific">Sphingobacterium zeae</name>
    <dbReference type="NCBI Taxonomy" id="1776859"/>
    <lineage>
        <taxon>Bacteria</taxon>
        <taxon>Pseudomonadati</taxon>
        <taxon>Bacteroidota</taxon>
        <taxon>Sphingobacteriia</taxon>
        <taxon>Sphingobacteriales</taxon>
        <taxon>Sphingobacteriaceae</taxon>
        <taxon>Sphingobacterium</taxon>
    </lineage>
</organism>
<sequence length="425" mass="48439">MKQIQCAFDLKIIFLFLVVTLFSCQQNNAQNQVASSDFVASDFALAKDQYQLLLGSRDFPRTLDTAGRLVGTDEWDWTGGFFPGALWYIYEYTKDPGVKANATVWTQKLEKAKDLTQHHDIGFVMYCAYGNALRLETNPDKIKQYQQILIHSAQSALKRFDPKVGLIKSWNEKASWDGKTVWKYPVIIDNMMNLELLFFASELTGDPKYKQVAISHADHTLKNHFRSDYSTYHVVDYDPNTGAVAHQQTNQGYADNSTWSRGQGWAIYGYTLLYRETREAKYLKAAKKAADFYMNHPNLPQDRVPYWDFNAGQQGYWPDVDYSNRKLKEIPRDASAAAVVSSALLELSTYTSGADAKRYFDFAEGTLKTLSSSEYLAKRGTNGGFILKHSVGSMPHQSEVDVPLIYADYYFLEALLRYRKLAKAL</sequence>
<dbReference type="PANTHER" id="PTHR36845:SF1">
    <property type="entry name" value="HYDROLASE, PUTATIVE (AFU_ORTHOLOGUE AFUA_7G05090)-RELATED"/>
    <property type="match status" value="1"/>
</dbReference>
<keyword evidence="3" id="KW-0732">Signal</keyword>
<keyword evidence="5" id="KW-1185">Reference proteome</keyword>
<dbReference type="PROSITE" id="PS51257">
    <property type="entry name" value="PROKAR_LIPOPROTEIN"/>
    <property type="match status" value="1"/>
</dbReference>
<dbReference type="Pfam" id="PF07470">
    <property type="entry name" value="Glyco_hydro_88"/>
    <property type="match status" value="1"/>
</dbReference>
<evidence type="ECO:0000256" key="1">
    <source>
        <dbReference type="ARBA" id="ARBA00022801"/>
    </source>
</evidence>
<dbReference type="PANTHER" id="PTHR36845">
    <property type="entry name" value="HYDROLASE, PUTATIVE (AFU_ORTHOLOGUE AFUA_7G05090)-RELATED"/>
    <property type="match status" value="1"/>
</dbReference>
<comment type="caution">
    <text evidence="4">The sequence shown here is derived from an EMBL/GenBank/DDBJ whole genome shotgun (WGS) entry which is preliminary data.</text>
</comment>
<dbReference type="InterPro" id="IPR052369">
    <property type="entry name" value="UG_Glycosaminoglycan_Hydrolase"/>
</dbReference>
<dbReference type="EMBL" id="JAUTBA010000001">
    <property type="protein sequence ID" value="MDQ1150393.1"/>
    <property type="molecule type" value="Genomic_DNA"/>
</dbReference>
<keyword evidence="1 4" id="KW-0378">Hydrolase</keyword>
<dbReference type="InterPro" id="IPR012341">
    <property type="entry name" value="6hp_glycosidase-like_sf"/>
</dbReference>
<dbReference type="EC" id="3.2.1.180" evidence="4"/>
<accession>A0ABU0U619</accession>
<name>A0ABU0U619_9SPHI</name>
<evidence type="ECO:0000256" key="3">
    <source>
        <dbReference type="SAM" id="SignalP"/>
    </source>
</evidence>
<dbReference type="GO" id="GO:0102212">
    <property type="term" value="F:unsaturated chondroitin disaccharide hydrolase activity"/>
    <property type="evidence" value="ECO:0007669"/>
    <property type="project" value="UniProtKB-EC"/>
</dbReference>
<dbReference type="InterPro" id="IPR010905">
    <property type="entry name" value="Glyco_hydro_88"/>
</dbReference>
<dbReference type="RefSeq" id="WP_307186050.1">
    <property type="nucleotide sequence ID" value="NZ_JAUTBA010000001.1"/>
</dbReference>
<evidence type="ECO:0000313" key="5">
    <source>
        <dbReference type="Proteomes" id="UP001244640"/>
    </source>
</evidence>
<keyword evidence="4" id="KW-0326">Glycosidase</keyword>
<comment type="similarity">
    <text evidence="2">Belongs to the glycosyl hydrolase 88 family.</text>
</comment>
<feature type="signal peptide" evidence="3">
    <location>
        <begin position="1"/>
        <end position="29"/>
    </location>
</feature>
<reference evidence="4 5" key="1">
    <citation type="submission" date="2023-07" db="EMBL/GenBank/DDBJ databases">
        <title>Functional and genomic diversity of the sorghum phyllosphere microbiome.</title>
        <authorList>
            <person name="Shade A."/>
        </authorList>
    </citation>
    <scope>NUCLEOTIDE SEQUENCE [LARGE SCALE GENOMIC DNA]</scope>
    <source>
        <strain evidence="4 5">SORGH_AS_0892</strain>
    </source>
</reference>
<gene>
    <name evidence="4" type="ORF">QE382_002377</name>
</gene>
<dbReference type="InterPro" id="IPR008928">
    <property type="entry name" value="6-hairpin_glycosidase_sf"/>
</dbReference>
<proteinExistence type="inferred from homology"/>
<evidence type="ECO:0000313" key="4">
    <source>
        <dbReference type="EMBL" id="MDQ1150393.1"/>
    </source>
</evidence>
<dbReference type="Gene3D" id="1.50.10.10">
    <property type="match status" value="1"/>
</dbReference>